<dbReference type="GO" id="GO:0003677">
    <property type="term" value="F:DNA binding"/>
    <property type="evidence" value="ECO:0007669"/>
    <property type="project" value="UniProtKB-UniRule"/>
</dbReference>
<evidence type="ECO:0000256" key="4">
    <source>
        <dbReference type="ARBA" id="ARBA00023163"/>
    </source>
</evidence>
<dbReference type="SUPFAM" id="SSF46689">
    <property type="entry name" value="Homeodomain-like"/>
    <property type="match status" value="1"/>
</dbReference>
<dbReference type="SUPFAM" id="SSF48498">
    <property type="entry name" value="Tetracyclin repressor-like, C-terminal domain"/>
    <property type="match status" value="1"/>
</dbReference>
<dbReference type="Proteomes" id="UP000265768">
    <property type="component" value="Unassembled WGS sequence"/>
</dbReference>
<feature type="domain" description="HTH tetR-type" evidence="6">
    <location>
        <begin position="8"/>
        <end position="68"/>
    </location>
</feature>
<sequence>MPKIVDADERRREIAEALWRLAMRQGLEAASLSAVAAEAGVSKGRLQHYFASREEMLLFAVGYANERLDERVRRRLAEQTDPRPMAAVRALVLALLPVDEESRTGALVNVAFFIRALATPALSDTFRRGSAELLRKISGYLREARESGEFAAGLDVEQEAKVLLALAGGLSSGMLMGGTSAEEATATLDHHLARLRP</sequence>
<evidence type="ECO:0000256" key="1">
    <source>
        <dbReference type="ARBA" id="ARBA00022491"/>
    </source>
</evidence>
<keyword evidence="4" id="KW-0804">Transcription</keyword>
<dbReference type="PRINTS" id="PR00455">
    <property type="entry name" value="HTHTETR"/>
</dbReference>
<keyword evidence="8" id="KW-1185">Reference proteome</keyword>
<dbReference type="Pfam" id="PF13977">
    <property type="entry name" value="TetR_C_6"/>
    <property type="match status" value="1"/>
</dbReference>
<evidence type="ECO:0000256" key="2">
    <source>
        <dbReference type="ARBA" id="ARBA00023015"/>
    </source>
</evidence>
<evidence type="ECO:0000256" key="5">
    <source>
        <dbReference type="PROSITE-ProRule" id="PRU00335"/>
    </source>
</evidence>
<dbReference type="Gene3D" id="1.10.357.10">
    <property type="entry name" value="Tetracycline Repressor, domain 2"/>
    <property type="match status" value="1"/>
</dbReference>
<comment type="caution">
    <text evidence="7">The sequence shown here is derived from an EMBL/GenBank/DDBJ whole genome shotgun (WGS) entry which is preliminary data.</text>
</comment>
<proteinExistence type="predicted"/>
<dbReference type="RefSeq" id="WP_119924756.1">
    <property type="nucleotide sequence ID" value="NZ_QZEY01000001.1"/>
</dbReference>
<dbReference type="PANTHER" id="PTHR47506:SF1">
    <property type="entry name" value="HTH-TYPE TRANSCRIPTIONAL REGULATOR YJDC"/>
    <property type="match status" value="1"/>
</dbReference>
<dbReference type="PROSITE" id="PS50977">
    <property type="entry name" value="HTH_TETR_2"/>
    <property type="match status" value="1"/>
</dbReference>
<evidence type="ECO:0000256" key="3">
    <source>
        <dbReference type="ARBA" id="ARBA00023125"/>
    </source>
</evidence>
<evidence type="ECO:0000259" key="6">
    <source>
        <dbReference type="PROSITE" id="PS50977"/>
    </source>
</evidence>
<organism evidence="7 8">
    <name type="scientific">Bailinhaonella thermotolerans</name>
    <dbReference type="NCBI Taxonomy" id="1070861"/>
    <lineage>
        <taxon>Bacteria</taxon>
        <taxon>Bacillati</taxon>
        <taxon>Actinomycetota</taxon>
        <taxon>Actinomycetes</taxon>
        <taxon>Streptosporangiales</taxon>
        <taxon>Streptosporangiaceae</taxon>
        <taxon>Bailinhaonella</taxon>
    </lineage>
</organism>
<keyword evidence="1" id="KW-0678">Repressor</keyword>
<accession>A0A3A4BB25</accession>
<evidence type="ECO:0000313" key="7">
    <source>
        <dbReference type="EMBL" id="RJL35783.1"/>
    </source>
</evidence>
<evidence type="ECO:0000313" key="8">
    <source>
        <dbReference type="Proteomes" id="UP000265768"/>
    </source>
</evidence>
<keyword evidence="3 5" id="KW-0238">DNA-binding</keyword>
<dbReference type="Pfam" id="PF00440">
    <property type="entry name" value="TetR_N"/>
    <property type="match status" value="1"/>
</dbReference>
<keyword evidence="2" id="KW-0805">Transcription regulation</keyword>
<protein>
    <submittedName>
        <fullName evidence="7">TetR family transcriptional regulator</fullName>
    </submittedName>
</protein>
<name>A0A3A4BB25_9ACTN</name>
<dbReference type="AlphaFoldDB" id="A0A3A4BB25"/>
<dbReference type="PANTHER" id="PTHR47506">
    <property type="entry name" value="TRANSCRIPTIONAL REGULATORY PROTEIN"/>
    <property type="match status" value="1"/>
</dbReference>
<dbReference type="InterPro" id="IPR009057">
    <property type="entry name" value="Homeodomain-like_sf"/>
</dbReference>
<dbReference type="InterPro" id="IPR001647">
    <property type="entry name" value="HTH_TetR"/>
</dbReference>
<dbReference type="EMBL" id="QZEY01000001">
    <property type="protein sequence ID" value="RJL35783.1"/>
    <property type="molecule type" value="Genomic_DNA"/>
</dbReference>
<dbReference type="OrthoDB" id="9816296at2"/>
<dbReference type="InterPro" id="IPR036271">
    <property type="entry name" value="Tet_transcr_reg_TetR-rel_C_sf"/>
</dbReference>
<dbReference type="InterPro" id="IPR039538">
    <property type="entry name" value="BetI_C"/>
</dbReference>
<feature type="DNA-binding region" description="H-T-H motif" evidence="5">
    <location>
        <begin position="31"/>
        <end position="50"/>
    </location>
</feature>
<reference evidence="7 8" key="1">
    <citation type="submission" date="2018-09" db="EMBL/GenBank/DDBJ databases">
        <title>YIM 75507 draft genome.</title>
        <authorList>
            <person name="Tang S."/>
            <person name="Feng Y."/>
        </authorList>
    </citation>
    <scope>NUCLEOTIDE SEQUENCE [LARGE SCALE GENOMIC DNA]</scope>
    <source>
        <strain evidence="7 8">YIM 75507</strain>
    </source>
</reference>
<gene>
    <name evidence="7" type="ORF">D5H75_03090</name>
</gene>